<dbReference type="PANTHER" id="PTHR43213">
    <property type="entry name" value="BIFUNCTIONAL DTTP/UTP PYROPHOSPHATASE/METHYLTRANSFERASE PROTEIN-RELATED"/>
    <property type="match status" value="1"/>
</dbReference>
<evidence type="ECO:0000313" key="5">
    <source>
        <dbReference type="Proteomes" id="UP001631949"/>
    </source>
</evidence>
<dbReference type="HAMAP" id="MF_00528">
    <property type="entry name" value="Maf"/>
    <property type="match status" value="1"/>
</dbReference>
<sequence>MSALVLVSTSAQRRALLAQLGLSFTVAAPKLEEETLKAEWGLDEALADLALRKAQTVRVDYPDALLLGCDTMVVADGQPLGKSADLPAARQMLQALSGRVHQVKSGLALLLPDGRSFQETVTTQVQMKNLTEGLIEAYLATHESKNRAGSYAIQGRGVALTAGIQGSYTNVVGMPLEVLCQWLAEIGEEPFGYE</sequence>
<keyword evidence="5" id="KW-1185">Reference proteome</keyword>
<dbReference type="InterPro" id="IPR003697">
    <property type="entry name" value="Maf-like"/>
</dbReference>
<protein>
    <recommendedName>
        <fullName evidence="3">Nucleoside triphosphate pyrophosphatase</fullName>
        <ecNumber evidence="3">3.6.1.9</ecNumber>
    </recommendedName>
    <alternativeName>
        <fullName evidence="3">Nucleotide pyrophosphatase</fullName>
        <shortName evidence="3">Nucleotide PPase</shortName>
    </alternativeName>
</protein>
<comment type="catalytic activity">
    <reaction evidence="3">
        <text>a 2'-deoxyribonucleoside 5'-triphosphate + H2O = a 2'-deoxyribonucleoside 5'-phosphate + diphosphate + H(+)</text>
        <dbReference type="Rhea" id="RHEA:44644"/>
        <dbReference type="ChEBI" id="CHEBI:15377"/>
        <dbReference type="ChEBI" id="CHEBI:15378"/>
        <dbReference type="ChEBI" id="CHEBI:33019"/>
        <dbReference type="ChEBI" id="CHEBI:61560"/>
        <dbReference type="ChEBI" id="CHEBI:65317"/>
        <dbReference type="EC" id="3.6.1.9"/>
    </reaction>
</comment>
<dbReference type="PIRSF" id="PIRSF006305">
    <property type="entry name" value="Maf"/>
    <property type="match status" value="1"/>
</dbReference>
<dbReference type="CDD" id="cd00555">
    <property type="entry name" value="Maf"/>
    <property type="match status" value="1"/>
</dbReference>
<organism evidence="4 5">
    <name type="scientific">Peptococcus simiae</name>
    <dbReference type="NCBI Taxonomy" id="1643805"/>
    <lineage>
        <taxon>Bacteria</taxon>
        <taxon>Bacillati</taxon>
        <taxon>Bacillota</taxon>
        <taxon>Clostridia</taxon>
        <taxon>Eubacteriales</taxon>
        <taxon>Peptococcaceae</taxon>
        <taxon>Peptococcus</taxon>
    </lineage>
</organism>
<comment type="cofactor">
    <cofactor evidence="1 3">
        <name>a divalent metal cation</name>
        <dbReference type="ChEBI" id="CHEBI:60240"/>
    </cofactor>
</comment>
<dbReference type="EC" id="3.6.1.9" evidence="3"/>
<gene>
    <name evidence="4" type="ORF">ACKQTC_05340</name>
</gene>
<comment type="subcellular location">
    <subcellularLocation>
        <location evidence="3">Cytoplasm</location>
    </subcellularLocation>
</comment>
<dbReference type="Gene3D" id="3.90.950.10">
    <property type="match status" value="1"/>
</dbReference>
<evidence type="ECO:0000313" key="4">
    <source>
        <dbReference type="EMBL" id="MFM9413782.1"/>
    </source>
</evidence>
<comment type="function">
    <text evidence="3">Nucleoside triphosphate pyrophosphatase. May have a dual role in cell division arrest and in preventing the incorporation of modified nucleotides into cellular nucleic acids.</text>
</comment>
<dbReference type="SUPFAM" id="SSF52972">
    <property type="entry name" value="ITPase-like"/>
    <property type="match status" value="1"/>
</dbReference>
<dbReference type="GO" id="GO:0016787">
    <property type="term" value="F:hydrolase activity"/>
    <property type="evidence" value="ECO:0007669"/>
    <property type="project" value="UniProtKB-KW"/>
</dbReference>
<proteinExistence type="inferred from homology"/>
<dbReference type="RefSeq" id="WP_408977398.1">
    <property type="nucleotide sequence ID" value="NZ_JBJUVG010000006.1"/>
</dbReference>
<evidence type="ECO:0000256" key="3">
    <source>
        <dbReference type="HAMAP-Rule" id="MF_00528"/>
    </source>
</evidence>
<reference evidence="4 5" key="1">
    <citation type="journal article" date="2016" name="Int. J. Syst. Evol. Microbiol.">
        <title>Peptococcus simiae sp. nov., isolated from rhesus macaque faeces and emended description of the genus Peptococcus.</title>
        <authorList>
            <person name="Shkoporov A.N."/>
            <person name="Efimov B.A."/>
            <person name="Kondova I."/>
            <person name="Ouwerling B."/>
            <person name="Chaplin A.V."/>
            <person name="Shcherbakova V.A."/>
            <person name="Langermans J.A.M."/>
        </authorList>
    </citation>
    <scope>NUCLEOTIDE SEQUENCE [LARGE SCALE GENOMIC DNA]</scope>
    <source>
        <strain evidence="4 5">M108</strain>
    </source>
</reference>
<accession>A0ABW9H039</accession>
<comment type="caution">
    <text evidence="4">The sequence shown here is derived from an EMBL/GenBank/DDBJ whole genome shotgun (WGS) entry which is preliminary data.</text>
</comment>
<keyword evidence="2 3" id="KW-0378">Hydrolase</keyword>
<keyword evidence="3" id="KW-0963">Cytoplasm</keyword>
<dbReference type="EMBL" id="JBJUVG010000006">
    <property type="protein sequence ID" value="MFM9413782.1"/>
    <property type="molecule type" value="Genomic_DNA"/>
</dbReference>
<dbReference type="PANTHER" id="PTHR43213:SF5">
    <property type="entry name" value="BIFUNCTIONAL DTTP_UTP PYROPHOSPHATASE_METHYLTRANSFERASE PROTEIN-RELATED"/>
    <property type="match status" value="1"/>
</dbReference>
<comment type="catalytic activity">
    <reaction evidence="3">
        <text>a ribonucleoside 5'-triphosphate + H2O = a ribonucleoside 5'-phosphate + diphosphate + H(+)</text>
        <dbReference type="Rhea" id="RHEA:23996"/>
        <dbReference type="ChEBI" id="CHEBI:15377"/>
        <dbReference type="ChEBI" id="CHEBI:15378"/>
        <dbReference type="ChEBI" id="CHEBI:33019"/>
        <dbReference type="ChEBI" id="CHEBI:58043"/>
        <dbReference type="ChEBI" id="CHEBI:61557"/>
        <dbReference type="EC" id="3.6.1.9"/>
    </reaction>
</comment>
<name>A0ABW9H039_9FIRM</name>
<evidence type="ECO:0000256" key="2">
    <source>
        <dbReference type="ARBA" id="ARBA00022801"/>
    </source>
</evidence>
<dbReference type="NCBIfam" id="TIGR00172">
    <property type="entry name" value="maf"/>
    <property type="match status" value="1"/>
</dbReference>
<comment type="similarity">
    <text evidence="3">Belongs to the Maf family.</text>
</comment>
<feature type="active site" description="Proton acceptor" evidence="3">
    <location>
        <position position="70"/>
    </location>
</feature>
<dbReference type="Pfam" id="PF02545">
    <property type="entry name" value="Maf"/>
    <property type="match status" value="1"/>
</dbReference>
<keyword evidence="3" id="KW-0546">Nucleotide metabolism</keyword>
<evidence type="ECO:0000256" key="1">
    <source>
        <dbReference type="ARBA" id="ARBA00001968"/>
    </source>
</evidence>
<dbReference type="InterPro" id="IPR029001">
    <property type="entry name" value="ITPase-like_fam"/>
</dbReference>
<dbReference type="Proteomes" id="UP001631949">
    <property type="component" value="Unassembled WGS sequence"/>
</dbReference>
<comment type="caution">
    <text evidence="3">Lacks conserved residue(s) required for the propagation of feature annotation.</text>
</comment>